<evidence type="ECO:0000259" key="1">
    <source>
        <dbReference type="PROSITE" id="PS50943"/>
    </source>
</evidence>
<sequence length="69" mass="7262">MLLALLVLSRARGMTDLSQNTGLTRPALYRALSGDGNPEFGTIAKVADALGYKLNLVLKSDRGSTAAVK</sequence>
<dbReference type="EMBL" id="JACHEG010000006">
    <property type="protein sequence ID" value="MBB6164568.1"/>
    <property type="molecule type" value="Genomic_DNA"/>
</dbReference>
<protein>
    <submittedName>
        <fullName evidence="2">Putative addiction module antidote protein</fullName>
    </submittedName>
</protein>
<dbReference type="InterPro" id="IPR014057">
    <property type="entry name" value="HI1420"/>
</dbReference>
<evidence type="ECO:0000313" key="2">
    <source>
        <dbReference type="EMBL" id="MBB6164568.1"/>
    </source>
</evidence>
<proteinExistence type="predicted"/>
<comment type="caution">
    <text evidence="2">The sequence shown here is derived from an EMBL/GenBank/DDBJ whole genome shotgun (WGS) entry which is preliminary data.</text>
</comment>
<gene>
    <name evidence="2" type="ORF">HNQ72_004413</name>
</gene>
<dbReference type="PANTHER" id="PTHR40275:SF1">
    <property type="entry name" value="SSL7038 PROTEIN"/>
    <property type="match status" value="1"/>
</dbReference>
<name>A0A7W9YB72_9HYPH</name>
<dbReference type="GO" id="GO:0003677">
    <property type="term" value="F:DNA binding"/>
    <property type="evidence" value="ECO:0007669"/>
    <property type="project" value="InterPro"/>
</dbReference>
<dbReference type="SUPFAM" id="SSF47413">
    <property type="entry name" value="lambda repressor-like DNA-binding domains"/>
    <property type="match status" value="1"/>
</dbReference>
<accession>A0A7W9YB72</accession>
<dbReference type="NCBIfam" id="TIGR02684">
    <property type="entry name" value="dnstrm_HI1420"/>
    <property type="match status" value="1"/>
</dbReference>
<evidence type="ECO:0000313" key="3">
    <source>
        <dbReference type="Proteomes" id="UP000547879"/>
    </source>
</evidence>
<dbReference type="Gene3D" id="1.10.260.40">
    <property type="entry name" value="lambda repressor-like DNA-binding domains"/>
    <property type="match status" value="1"/>
</dbReference>
<keyword evidence="3" id="KW-1185">Reference proteome</keyword>
<feature type="domain" description="HTH cro/C1-type" evidence="1">
    <location>
        <begin position="14"/>
        <end position="57"/>
    </location>
</feature>
<dbReference type="PANTHER" id="PTHR40275">
    <property type="entry name" value="SSL7038 PROTEIN"/>
    <property type="match status" value="1"/>
</dbReference>
<dbReference type="PROSITE" id="PS50943">
    <property type="entry name" value="HTH_CROC1"/>
    <property type="match status" value="1"/>
</dbReference>
<dbReference type="InterPro" id="IPR001387">
    <property type="entry name" value="Cro/C1-type_HTH"/>
</dbReference>
<dbReference type="InterPro" id="IPR010982">
    <property type="entry name" value="Lambda_DNA-bd_dom_sf"/>
</dbReference>
<dbReference type="Pfam" id="PF21716">
    <property type="entry name" value="dnstrm_HI1420"/>
    <property type="match status" value="1"/>
</dbReference>
<dbReference type="Proteomes" id="UP000547879">
    <property type="component" value="Unassembled WGS sequence"/>
</dbReference>
<dbReference type="AlphaFoldDB" id="A0A7W9YB72"/>
<reference evidence="2 3" key="1">
    <citation type="submission" date="2020-08" db="EMBL/GenBank/DDBJ databases">
        <title>Genomic Encyclopedia of Type Strains, Phase IV (KMG-IV): sequencing the most valuable type-strain genomes for metagenomic binning, comparative biology and taxonomic classification.</title>
        <authorList>
            <person name="Goeker M."/>
        </authorList>
    </citation>
    <scope>NUCLEOTIDE SEQUENCE [LARGE SCALE GENOMIC DNA]</scope>
    <source>
        <strain evidence="2 3">DSM 100734</strain>
    </source>
</reference>
<organism evidence="2 3">
    <name type="scientific">Rhizobium wenxiniae</name>
    <dbReference type="NCBI Taxonomy" id="1737357"/>
    <lineage>
        <taxon>Bacteria</taxon>
        <taxon>Pseudomonadati</taxon>
        <taxon>Pseudomonadota</taxon>
        <taxon>Alphaproteobacteria</taxon>
        <taxon>Hyphomicrobiales</taxon>
        <taxon>Rhizobiaceae</taxon>
        <taxon>Rhizobium/Agrobacterium group</taxon>
        <taxon>Rhizobium</taxon>
    </lineage>
</organism>